<dbReference type="CDD" id="cd00568">
    <property type="entry name" value="TPP_enzymes"/>
    <property type="match status" value="1"/>
</dbReference>
<evidence type="ECO:0000256" key="2">
    <source>
        <dbReference type="ARBA" id="ARBA00023052"/>
    </source>
</evidence>
<dbReference type="Pfam" id="PF02775">
    <property type="entry name" value="TPP_enzyme_C"/>
    <property type="match status" value="1"/>
</dbReference>
<evidence type="ECO:0000313" key="7">
    <source>
        <dbReference type="EMBL" id="MCU9593432.1"/>
    </source>
</evidence>
<dbReference type="RefSeq" id="WP_263060974.1">
    <property type="nucleotide sequence ID" value="NZ_JAOUSE010000005.1"/>
</dbReference>
<dbReference type="Proteomes" id="UP001208656">
    <property type="component" value="Unassembled WGS sequence"/>
</dbReference>
<keyword evidence="2 3" id="KW-0786">Thiamine pyrophosphate</keyword>
<feature type="domain" description="Thiamine pyrophosphate enzyme central" evidence="4">
    <location>
        <begin position="204"/>
        <end position="334"/>
    </location>
</feature>
<dbReference type="InterPro" id="IPR045229">
    <property type="entry name" value="TPP_enz"/>
</dbReference>
<dbReference type="PANTHER" id="PTHR18968:SF120">
    <property type="entry name" value="ACETOLACTATE SYNTHASE LARGE SUBUNIT"/>
    <property type="match status" value="1"/>
</dbReference>
<dbReference type="PROSITE" id="PS00187">
    <property type="entry name" value="TPP_ENZYMES"/>
    <property type="match status" value="1"/>
</dbReference>
<organism evidence="7 8">
    <name type="scientific">Pallidibacillus thermolactis</name>
    <dbReference type="NCBI Taxonomy" id="251051"/>
    <lineage>
        <taxon>Bacteria</taxon>
        <taxon>Bacillati</taxon>
        <taxon>Bacillota</taxon>
        <taxon>Bacilli</taxon>
        <taxon>Bacillales</taxon>
        <taxon>Bacillaceae</taxon>
        <taxon>Pallidibacillus</taxon>
    </lineage>
</organism>
<dbReference type="NCBIfam" id="NF006052">
    <property type="entry name" value="PRK08199.1"/>
    <property type="match status" value="1"/>
</dbReference>
<reference evidence="7 8" key="1">
    <citation type="submission" date="2022-10" db="EMBL/GenBank/DDBJ databases">
        <title>Description of Fervidibacillus gen. nov. in the family Fervidibacillaceae fam. nov. with two species, Fervidibacillus albus sp. nov., and Fervidibacillus halotolerans sp. nov., isolated from tidal flat sediments.</title>
        <authorList>
            <person name="Kwon K.K."/>
            <person name="Yang S.-H."/>
        </authorList>
    </citation>
    <scope>NUCLEOTIDE SEQUENCE [LARGE SCALE GENOMIC DNA]</scope>
    <source>
        <strain evidence="7 8">DSM 23332</strain>
    </source>
</reference>
<name>A0ABT2WH97_9BACI</name>
<comment type="similarity">
    <text evidence="1 3">Belongs to the TPP enzyme family.</text>
</comment>
<dbReference type="InterPro" id="IPR012001">
    <property type="entry name" value="Thiamin_PyroP_enz_TPP-bd_dom"/>
</dbReference>
<dbReference type="InterPro" id="IPR029035">
    <property type="entry name" value="DHS-like_NAD/FAD-binding_dom"/>
</dbReference>
<protein>
    <submittedName>
        <fullName evidence="7">Thiamine pyrophosphate-binding protein</fullName>
    </submittedName>
</protein>
<dbReference type="SUPFAM" id="SSF52518">
    <property type="entry name" value="Thiamin diphosphate-binding fold (THDP-binding)"/>
    <property type="match status" value="2"/>
</dbReference>
<dbReference type="Gene3D" id="3.40.50.970">
    <property type="match status" value="2"/>
</dbReference>
<dbReference type="Gene3D" id="3.40.50.1220">
    <property type="entry name" value="TPP-binding domain"/>
    <property type="match status" value="1"/>
</dbReference>
<keyword evidence="8" id="KW-1185">Reference proteome</keyword>
<sequence length="556" mass="61663">MNEKRDQVAKQIKQMTCAQAIVECMKREGISKVFCVPGESYLPLLDALYDEESIDLISCRHEGGAAFMAEGYAKASLTPGVVMATRGVGGNNLGIGIHTAYQDSTPLVVFLGQVSTKFRGREGFQEIDLDRYFQHIAKWTVEIHDPERIVELVTRAFRIARSGRPGPVVVSLPEDVLPVHVEIPFGPVSNIPKPAPSKHELNIFAKMLSQAQKPLIIAGGGVKQAKAEHLLQTFAEKLNLPVLASFRRHDVFSNNHPLYVGHLGLGTAKEILNTVHEADLIIAMGTRLSEVTTQDYSIINFEKKLIHIDIDFDTLGKVFPPDLGIVADMKEALHLLCELKIEPTWKSWVECRRKAYEFTSKLEIKASSDINCQVISLLMEKLPRDALLTNDAGNFAGWLHKYYSFCERHTYIGPTSGAMGYGMPAALGAKLAHPDKTVVSLSGDGGFMMTIQEIETAVRYKIPIIALVFNNQMYGTIRMHQEIHFPERVIATDLGHVSFKDVAIHMGADGYLVETAEAFAKALELALQANTISVIEILMEREKISVTSTIEQLRNQ</sequence>
<dbReference type="CDD" id="cd07035">
    <property type="entry name" value="TPP_PYR_POX_like"/>
    <property type="match status" value="1"/>
</dbReference>
<evidence type="ECO:0000256" key="3">
    <source>
        <dbReference type="RuleBase" id="RU362132"/>
    </source>
</evidence>
<dbReference type="InterPro" id="IPR000399">
    <property type="entry name" value="TPP-bd_CS"/>
</dbReference>
<dbReference type="PANTHER" id="PTHR18968">
    <property type="entry name" value="THIAMINE PYROPHOSPHATE ENZYMES"/>
    <property type="match status" value="1"/>
</dbReference>
<evidence type="ECO:0000313" key="8">
    <source>
        <dbReference type="Proteomes" id="UP001208656"/>
    </source>
</evidence>
<dbReference type="Pfam" id="PF00205">
    <property type="entry name" value="TPP_enzyme_M"/>
    <property type="match status" value="1"/>
</dbReference>
<dbReference type="InterPro" id="IPR029061">
    <property type="entry name" value="THDP-binding"/>
</dbReference>
<feature type="domain" description="Thiamine pyrophosphate enzyme N-terminal TPP-binding" evidence="6">
    <location>
        <begin position="15"/>
        <end position="128"/>
    </location>
</feature>
<dbReference type="InterPro" id="IPR011766">
    <property type="entry name" value="TPP_enzyme_TPP-bd"/>
</dbReference>
<dbReference type="Pfam" id="PF02776">
    <property type="entry name" value="TPP_enzyme_N"/>
    <property type="match status" value="1"/>
</dbReference>
<gene>
    <name evidence="7" type="ORF">OEV82_03045</name>
</gene>
<proteinExistence type="inferred from homology"/>
<dbReference type="SUPFAM" id="SSF52467">
    <property type="entry name" value="DHS-like NAD/FAD-binding domain"/>
    <property type="match status" value="1"/>
</dbReference>
<dbReference type="EMBL" id="JAOUSE010000005">
    <property type="protein sequence ID" value="MCU9593432.1"/>
    <property type="molecule type" value="Genomic_DNA"/>
</dbReference>
<dbReference type="InterPro" id="IPR012000">
    <property type="entry name" value="Thiamin_PyroP_enz_cen_dom"/>
</dbReference>
<comment type="caution">
    <text evidence="7">The sequence shown here is derived from an EMBL/GenBank/DDBJ whole genome shotgun (WGS) entry which is preliminary data.</text>
</comment>
<feature type="domain" description="Thiamine pyrophosphate enzyme TPP-binding" evidence="5">
    <location>
        <begin position="391"/>
        <end position="537"/>
    </location>
</feature>
<evidence type="ECO:0000256" key="1">
    <source>
        <dbReference type="ARBA" id="ARBA00007812"/>
    </source>
</evidence>
<evidence type="ECO:0000259" key="5">
    <source>
        <dbReference type="Pfam" id="PF02775"/>
    </source>
</evidence>
<accession>A0ABT2WH97</accession>
<evidence type="ECO:0000259" key="6">
    <source>
        <dbReference type="Pfam" id="PF02776"/>
    </source>
</evidence>
<evidence type="ECO:0000259" key="4">
    <source>
        <dbReference type="Pfam" id="PF00205"/>
    </source>
</evidence>